<feature type="transmembrane region" description="Helical" evidence="1">
    <location>
        <begin position="20"/>
        <end position="39"/>
    </location>
</feature>
<dbReference type="AlphaFoldDB" id="A0A2M6WXY4"/>
<evidence type="ECO:0000313" key="2">
    <source>
        <dbReference type="EMBL" id="PIT97668.1"/>
    </source>
</evidence>
<keyword evidence="1" id="KW-0812">Transmembrane</keyword>
<comment type="caution">
    <text evidence="2">The sequence shown here is derived from an EMBL/GenBank/DDBJ whole genome shotgun (WGS) entry which is preliminary data.</text>
</comment>
<protein>
    <submittedName>
        <fullName evidence="2">Uncharacterized protein</fullName>
    </submittedName>
</protein>
<evidence type="ECO:0000313" key="3">
    <source>
        <dbReference type="Proteomes" id="UP000228596"/>
    </source>
</evidence>
<dbReference type="Proteomes" id="UP000228596">
    <property type="component" value="Unassembled WGS sequence"/>
</dbReference>
<evidence type="ECO:0000256" key="1">
    <source>
        <dbReference type="SAM" id="Phobius"/>
    </source>
</evidence>
<keyword evidence="1" id="KW-0472">Membrane</keyword>
<sequence>MKEKISLTIQRIPKVSWRNVIDATIIWLIANLLIGFLISQGSSESSYYIGIIYIVFILSGIYFAMRKHHFHNVKSALSYSIILLVTFALLDFLVINLLFEGNSGKIYSQWYIGLSYAVAVITPIIYTKMLSADMGIDTKIDTEGLTT</sequence>
<name>A0A2M6WXY4_9BACT</name>
<keyword evidence="1" id="KW-1133">Transmembrane helix</keyword>
<dbReference type="EMBL" id="PEZV01000002">
    <property type="protein sequence ID" value="PIT97668.1"/>
    <property type="molecule type" value="Genomic_DNA"/>
</dbReference>
<feature type="transmembrane region" description="Helical" evidence="1">
    <location>
        <begin position="76"/>
        <end position="98"/>
    </location>
</feature>
<reference evidence="3" key="1">
    <citation type="submission" date="2017-09" db="EMBL/GenBank/DDBJ databases">
        <title>Depth-based differentiation of microbial function through sediment-hosted aquifers and enrichment of novel symbionts in the deep terrestrial subsurface.</title>
        <authorList>
            <person name="Probst A.J."/>
            <person name="Ladd B."/>
            <person name="Jarett J.K."/>
            <person name="Geller-Mcgrath D.E."/>
            <person name="Sieber C.M.K."/>
            <person name="Emerson J.B."/>
            <person name="Anantharaman K."/>
            <person name="Thomas B.C."/>
            <person name="Malmstrom R."/>
            <person name="Stieglmeier M."/>
            <person name="Klingl A."/>
            <person name="Woyke T."/>
            <person name="Ryan C.M."/>
            <person name="Banfield J.F."/>
        </authorList>
    </citation>
    <scope>NUCLEOTIDE SEQUENCE [LARGE SCALE GENOMIC DNA]</scope>
</reference>
<accession>A0A2M6WXY4</accession>
<feature type="transmembrane region" description="Helical" evidence="1">
    <location>
        <begin position="45"/>
        <end position="64"/>
    </location>
</feature>
<proteinExistence type="predicted"/>
<gene>
    <name evidence="2" type="ORF">COT77_00350</name>
</gene>
<feature type="transmembrane region" description="Helical" evidence="1">
    <location>
        <begin position="110"/>
        <end position="126"/>
    </location>
</feature>
<organism evidence="2 3">
    <name type="scientific">Candidatus Berkelbacteria bacterium CG10_big_fil_rev_8_21_14_0_10_41_12</name>
    <dbReference type="NCBI Taxonomy" id="1974513"/>
    <lineage>
        <taxon>Bacteria</taxon>
        <taxon>Candidatus Berkelbacteria</taxon>
    </lineage>
</organism>